<accession>A0A2S2QAN2</accession>
<name>A0A2S2QAN2_9HEMI</name>
<evidence type="ECO:0000313" key="1">
    <source>
        <dbReference type="EMBL" id="MBY74691.1"/>
    </source>
</evidence>
<dbReference type="EMBL" id="GGMS01005488">
    <property type="protein sequence ID" value="MBY74691.1"/>
    <property type="molecule type" value="Transcribed_RNA"/>
</dbReference>
<organism evidence="1">
    <name type="scientific">Sipha flava</name>
    <name type="common">yellow sugarcane aphid</name>
    <dbReference type="NCBI Taxonomy" id="143950"/>
    <lineage>
        <taxon>Eukaryota</taxon>
        <taxon>Metazoa</taxon>
        <taxon>Ecdysozoa</taxon>
        <taxon>Arthropoda</taxon>
        <taxon>Hexapoda</taxon>
        <taxon>Insecta</taxon>
        <taxon>Pterygota</taxon>
        <taxon>Neoptera</taxon>
        <taxon>Paraneoptera</taxon>
        <taxon>Hemiptera</taxon>
        <taxon>Sternorrhyncha</taxon>
        <taxon>Aphidomorpha</taxon>
        <taxon>Aphidoidea</taxon>
        <taxon>Aphididae</taxon>
        <taxon>Sipha</taxon>
    </lineage>
</organism>
<sequence>MQSDCEERTLAADQCCKSQHNIHVFQHNALARERMFMKFVWSDGARRVHYTCAKLRLRTLVIDRNRNAYAYREFKQQLWCCRVENNSYLEMSRGRKEKLVGRTISNELSTNFVRHIINYGTVHS</sequence>
<dbReference type="AlphaFoldDB" id="A0A2S2QAN2"/>
<proteinExistence type="predicted"/>
<protein>
    <submittedName>
        <fullName evidence="1">Uncharacterized protein</fullName>
    </submittedName>
</protein>
<gene>
    <name evidence="1" type="ORF">g.10301</name>
</gene>
<reference evidence="1" key="1">
    <citation type="submission" date="2018-04" db="EMBL/GenBank/DDBJ databases">
        <title>Transcriptome assembly of Sipha flava.</title>
        <authorList>
            <person name="Scully E.D."/>
            <person name="Geib S.M."/>
            <person name="Palmer N.A."/>
            <person name="Koch K."/>
            <person name="Bradshaw J."/>
            <person name="Heng-Moss T."/>
            <person name="Sarath G."/>
        </authorList>
    </citation>
    <scope>NUCLEOTIDE SEQUENCE</scope>
</reference>